<feature type="transmembrane region" description="Helical" evidence="2">
    <location>
        <begin position="139"/>
        <end position="161"/>
    </location>
</feature>
<name>A0A511AFT9_9MICO</name>
<dbReference type="Proteomes" id="UP000321225">
    <property type="component" value="Unassembled WGS sequence"/>
</dbReference>
<dbReference type="AlphaFoldDB" id="A0A511AFT9"/>
<feature type="transmembrane region" description="Helical" evidence="2">
    <location>
        <begin position="99"/>
        <end position="119"/>
    </location>
</feature>
<gene>
    <name evidence="3" type="ORF">MAE01_20480</name>
</gene>
<organism evidence="3 4">
    <name type="scientific">Microbacterium aerolatum</name>
    <dbReference type="NCBI Taxonomy" id="153731"/>
    <lineage>
        <taxon>Bacteria</taxon>
        <taxon>Bacillati</taxon>
        <taxon>Actinomycetota</taxon>
        <taxon>Actinomycetes</taxon>
        <taxon>Micrococcales</taxon>
        <taxon>Microbacteriaceae</taxon>
        <taxon>Microbacterium</taxon>
    </lineage>
</organism>
<feature type="transmembrane region" description="Helical" evidence="2">
    <location>
        <begin position="41"/>
        <end position="63"/>
    </location>
</feature>
<accession>A0A511AFT9</accession>
<evidence type="ECO:0000313" key="4">
    <source>
        <dbReference type="Proteomes" id="UP000321225"/>
    </source>
</evidence>
<evidence type="ECO:0000256" key="1">
    <source>
        <dbReference type="SAM" id="MobiDB-lite"/>
    </source>
</evidence>
<dbReference type="OrthoDB" id="5079801at2"/>
<keyword evidence="2" id="KW-1133">Transmembrane helix</keyword>
<dbReference type="EMBL" id="BJUW01000008">
    <property type="protein sequence ID" value="GEK86872.1"/>
    <property type="molecule type" value="Genomic_DNA"/>
</dbReference>
<comment type="caution">
    <text evidence="3">The sequence shown here is derived from an EMBL/GenBank/DDBJ whole genome shotgun (WGS) entry which is preliminary data.</text>
</comment>
<protein>
    <submittedName>
        <fullName evidence="3">Uncharacterized protein</fullName>
    </submittedName>
</protein>
<evidence type="ECO:0000313" key="3">
    <source>
        <dbReference type="EMBL" id="GEK86872.1"/>
    </source>
</evidence>
<proteinExistence type="predicted"/>
<feature type="transmembrane region" description="Helical" evidence="2">
    <location>
        <begin position="69"/>
        <end position="87"/>
    </location>
</feature>
<feature type="region of interest" description="Disordered" evidence="1">
    <location>
        <begin position="218"/>
        <end position="248"/>
    </location>
</feature>
<keyword evidence="2" id="KW-0472">Membrane</keyword>
<keyword evidence="2" id="KW-0812">Transmembrane</keyword>
<dbReference type="RefSeq" id="WP_147039459.1">
    <property type="nucleotide sequence ID" value="NZ_BJUW01000008.1"/>
</dbReference>
<sequence length="331" mass="36373">MSTDIPDESFTEEPFTEEDGVLYEEEVAPQHGVLGFTIRELLIVAIWLVMFITSFFPIGWSAAIWTQGIAWILPLGVPTVAVFLIVLRRFSPDGIRRVGSLGIDQFASVAFSVAAVWWIQQLWQYIAAMSQTGTSLNIWVPWVQVVALLVLVVLTVFAPIIPGLRDDFRGRLVTLAHRNANPVRPVIARPRPERPVASPAAADEELAAIDDAFVDDTTHDADQPALDESLPLTEHASGGALGTAPELDDDYVPGYARSSRGDDETGEMIGQPFWVLAPTERDVFDETGEAVFRVGPEAWVLVIEDRGGSYLVRHDDGRVGYLHDIADITKG</sequence>
<keyword evidence="4" id="KW-1185">Reference proteome</keyword>
<evidence type="ECO:0000256" key="2">
    <source>
        <dbReference type="SAM" id="Phobius"/>
    </source>
</evidence>
<reference evidence="3 4" key="1">
    <citation type="submission" date="2019-07" db="EMBL/GenBank/DDBJ databases">
        <title>Whole genome shotgun sequence of Microbacterium aerolatum NBRC 103071.</title>
        <authorList>
            <person name="Hosoyama A."/>
            <person name="Uohara A."/>
            <person name="Ohji S."/>
            <person name="Ichikawa N."/>
        </authorList>
    </citation>
    <scope>NUCLEOTIDE SEQUENCE [LARGE SCALE GENOMIC DNA]</scope>
    <source>
        <strain evidence="3 4">NBRC 103071</strain>
    </source>
</reference>